<dbReference type="AlphaFoldDB" id="B6T0B2"/>
<evidence type="ECO:0000313" key="1">
    <source>
        <dbReference type="EMBL" id="ACG30545.1"/>
    </source>
</evidence>
<protein>
    <submittedName>
        <fullName evidence="1">Uncharacterized protein</fullName>
    </submittedName>
</protein>
<reference evidence="1" key="1">
    <citation type="journal article" date="2009" name="Plant Mol. Biol.">
        <title>Insights into corn genes derived from large-scale cDNA sequencing.</title>
        <authorList>
            <person name="Alexandrov N.N."/>
            <person name="Brover V.V."/>
            <person name="Freidin S."/>
            <person name="Troukhan M.E."/>
            <person name="Tatarinova T.V."/>
            <person name="Zhang H."/>
            <person name="Swaller T.J."/>
            <person name="Lu Y.P."/>
            <person name="Bouck J."/>
            <person name="Flavell R.B."/>
            <person name="Feldmann K.A."/>
        </authorList>
    </citation>
    <scope>NUCLEOTIDE SEQUENCE</scope>
</reference>
<organism evidence="1">
    <name type="scientific">Zea mays</name>
    <name type="common">Maize</name>
    <dbReference type="NCBI Taxonomy" id="4577"/>
    <lineage>
        <taxon>Eukaryota</taxon>
        <taxon>Viridiplantae</taxon>
        <taxon>Streptophyta</taxon>
        <taxon>Embryophyta</taxon>
        <taxon>Tracheophyta</taxon>
        <taxon>Spermatophyta</taxon>
        <taxon>Magnoliopsida</taxon>
        <taxon>Liliopsida</taxon>
        <taxon>Poales</taxon>
        <taxon>Poaceae</taxon>
        <taxon>PACMAD clade</taxon>
        <taxon>Panicoideae</taxon>
        <taxon>Andropogonodae</taxon>
        <taxon>Andropogoneae</taxon>
        <taxon>Tripsacinae</taxon>
        <taxon>Zea</taxon>
    </lineage>
</organism>
<proteinExistence type="evidence at transcript level"/>
<dbReference type="EMBL" id="EU958427">
    <property type="protein sequence ID" value="ACG30545.1"/>
    <property type="molecule type" value="mRNA"/>
</dbReference>
<accession>B6T0B2</accession>
<sequence length="37" mass="4299">MRLCVFVCECGGEKDLRFLDGEEARPVRRSLCARRKV</sequence>
<name>B6T0B2_MAIZE</name>